<name>A0A3M6VLJ2_9STRA</name>
<feature type="domain" description="Integrase catalytic" evidence="10">
    <location>
        <begin position="27"/>
        <end position="150"/>
    </location>
</feature>
<keyword evidence="9" id="KW-0233">DNA recombination</keyword>
<keyword evidence="4" id="KW-0378">Hydrolase</keyword>
<reference evidence="11 12" key="1">
    <citation type="submission" date="2018-06" db="EMBL/GenBank/DDBJ databases">
        <title>Comparative genomics of downy mildews reveals potential adaptations to biotrophy.</title>
        <authorList>
            <person name="Fletcher K."/>
            <person name="Klosterman S.J."/>
            <person name="Derevnina L."/>
            <person name="Martin F."/>
            <person name="Koike S."/>
            <person name="Reyes Chin-Wo S."/>
            <person name="Mou B."/>
            <person name="Michelmore R."/>
        </authorList>
    </citation>
    <scope>NUCLEOTIDE SEQUENCE [LARGE SCALE GENOMIC DNA]</scope>
    <source>
        <strain evidence="11 12">R14</strain>
    </source>
</reference>
<keyword evidence="8" id="KW-0808">Transferase</keyword>
<organism evidence="11 12">
    <name type="scientific">Peronospora effusa</name>
    <dbReference type="NCBI Taxonomy" id="542832"/>
    <lineage>
        <taxon>Eukaryota</taxon>
        <taxon>Sar</taxon>
        <taxon>Stramenopiles</taxon>
        <taxon>Oomycota</taxon>
        <taxon>Peronosporomycetes</taxon>
        <taxon>Peronosporales</taxon>
        <taxon>Peronosporaceae</taxon>
        <taxon>Peronospora</taxon>
    </lineage>
</organism>
<accession>A0A3M6VLJ2</accession>
<keyword evidence="2" id="KW-0479">Metal-binding</keyword>
<dbReference type="InterPro" id="IPR036397">
    <property type="entry name" value="RNaseH_sf"/>
</dbReference>
<evidence type="ECO:0000256" key="5">
    <source>
        <dbReference type="ARBA" id="ARBA00022842"/>
    </source>
</evidence>
<evidence type="ECO:0000256" key="1">
    <source>
        <dbReference type="ARBA" id="ARBA00022722"/>
    </source>
</evidence>
<dbReference type="Pfam" id="PF00665">
    <property type="entry name" value="rve"/>
    <property type="match status" value="1"/>
</dbReference>
<dbReference type="STRING" id="542832.A0A3M6VLJ2"/>
<dbReference type="GO" id="GO:0004519">
    <property type="term" value="F:endonuclease activity"/>
    <property type="evidence" value="ECO:0007669"/>
    <property type="project" value="UniProtKB-KW"/>
</dbReference>
<dbReference type="PANTHER" id="PTHR42648:SF11">
    <property type="entry name" value="TRANSPOSON TY4-P GAG-POL POLYPROTEIN"/>
    <property type="match status" value="1"/>
</dbReference>
<dbReference type="EMBL" id="QLLG01000205">
    <property type="protein sequence ID" value="RMX66386.1"/>
    <property type="molecule type" value="Genomic_DNA"/>
</dbReference>
<evidence type="ECO:0000256" key="9">
    <source>
        <dbReference type="ARBA" id="ARBA00023172"/>
    </source>
</evidence>
<evidence type="ECO:0000256" key="7">
    <source>
        <dbReference type="ARBA" id="ARBA00022918"/>
    </source>
</evidence>
<dbReference type="InterPro" id="IPR001584">
    <property type="entry name" value="Integrase_cat-core"/>
</dbReference>
<dbReference type="GO" id="GO:0003964">
    <property type="term" value="F:RNA-directed DNA polymerase activity"/>
    <property type="evidence" value="ECO:0007669"/>
    <property type="project" value="UniProtKB-KW"/>
</dbReference>
<dbReference type="AlphaFoldDB" id="A0A3M6VLJ2"/>
<dbReference type="VEuPathDB" id="FungiDB:DD237_008136"/>
<sequence length="150" mass="17266">MALYVMDVHAEKMTNSPFSHTLGSEVKTSRPRKIVHTDPLGFMSPNIKGGALYVLTLIDDSSRFIYLYLRFEAFRDVVDTLTDCKIKCIHSDNGGEYTYHQFNKYCADLGIIHQRSVPYNPQQNGLAERTNRTLVEMARLMIFHMEVDRS</sequence>
<dbReference type="GO" id="GO:0016787">
    <property type="term" value="F:hydrolase activity"/>
    <property type="evidence" value="ECO:0007669"/>
    <property type="project" value="UniProtKB-KW"/>
</dbReference>
<dbReference type="GO" id="GO:0003676">
    <property type="term" value="F:nucleic acid binding"/>
    <property type="evidence" value="ECO:0007669"/>
    <property type="project" value="InterPro"/>
</dbReference>
<evidence type="ECO:0000313" key="12">
    <source>
        <dbReference type="Proteomes" id="UP000282087"/>
    </source>
</evidence>
<evidence type="ECO:0000256" key="2">
    <source>
        <dbReference type="ARBA" id="ARBA00022723"/>
    </source>
</evidence>
<dbReference type="InterPro" id="IPR039537">
    <property type="entry name" value="Retrotran_Ty1/copia-like"/>
</dbReference>
<keyword evidence="1" id="KW-0540">Nuclease</keyword>
<dbReference type="PROSITE" id="PS50994">
    <property type="entry name" value="INTEGRASE"/>
    <property type="match status" value="1"/>
</dbReference>
<keyword evidence="8" id="KW-0548">Nucleotidyltransferase</keyword>
<evidence type="ECO:0000259" key="10">
    <source>
        <dbReference type="PROSITE" id="PS50994"/>
    </source>
</evidence>
<protein>
    <recommendedName>
        <fullName evidence="10">Integrase catalytic domain-containing protein</fullName>
    </recommendedName>
</protein>
<dbReference type="GO" id="GO:0015074">
    <property type="term" value="P:DNA integration"/>
    <property type="evidence" value="ECO:0007669"/>
    <property type="project" value="UniProtKB-KW"/>
</dbReference>
<comment type="caution">
    <text evidence="11">The sequence shown here is derived from an EMBL/GenBank/DDBJ whole genome shotgun (WGS) entry which is preliminary data.</text>
</comment>
<keyword evidence="3" id="KW-0255">Endonuclease</keyword>
<proteinExistence type="predicted"/>
<keyword evidence="5" id="KW-0460">Magnesium</keyword>
<evidence type="ECO:0000256" key="6">
    <source>
        <dbReference type="ARBA" id="ARBA00022908"/>
    </source>
</evidence>
<evidence type="ECO:0000256" key="3">
    <source>
        <dbReference type="ARBA" id="ARBA00022759"/>
    </source>
</evidence>
<dbReference type="InterPro" id="IPR012337">
    <property type="entry name" value="RNaseH-like_sf"/>
</dbReference>
<dbReference type="GO" id="GO:0006310">
    <property type="term" value="P:DNA recombination"/>
    <property type="evidence" value="ECO:0007669"/>
    <property type="project" value="UniProtKB-KW"/>
</dbReference>
<dbReference type="SUPFAM" id="SSF53098">
    <property type="entry name" value="Ribonuclease H-like"/>
    <property type="match status" value="1"/>
</dbReference>
<keyword evidence="7" id="KW-0695">RNA-directed DNA polymerase</keyword>
<evidence type="ECO:0000313" key="11">
    <source>
        <dbReference type="EMBL" id="RMX66386.1"/>
    </source>
</evidence>
<keyword evidence="6" id="KW-0229">DNA integration</keyword>
<dbReference type="GO" id="GO:0003887">
    <property type="term" value="F:DNA-directed DNA polymerase activity"/>
    <property type="evidence" value="ECO:0007669"/>
    <property type="project" value="UniProtKB-KW"/>
</dbReference>
<dbReference type="Gene3D" id="3.30.420.10">
    <property type="entry name" value="Ribonuclease H-like superfamily/Ribonuclease H"/>
    <property type="match status" value="1"/>
</dbReference>
<dbReference type="PANTHER" id="PTHR42648">
    <property type="entry name" value="TRANSPOSASE, PUTATIVE-RELATED"/>
    <property type="match status" value="1"/>
</dbReference>
<gene>
    <name evidence="11" type="ORF">DD238_004037</name>
</gene>
<evidence type="ECO:0000256" key="8">
    <source>
        <dbReference type="ARBA" id="ARBA00022932"/>
    </source>
</evidence>
<dbReference type="GO" id="GO:0046872">
    <property type="term" value="F:metal ion binding"/>
    <property type="evidence" value="ECO:0007669"/>
    <property type="project" value="UniProtKB-KW"/>
</dbReference>
<evidence type="ECO:0000256" key="4">
    <source>
        <dbReference type="ARBA" id="ARBA00022801"/>
    </source>
</evidence>
<dbReference type="Proteomes" id="UP000282087">
    <property type="component" value="Unassembled WGS sequence"/>
</dbReference>
<keyword evidence="8" id="KW-0239">DNA-directed DNA polymerase</keyword>
<keyword evidence="12" id="KW-1185">Reference proteome</keyword>